<evidence type="ECO:0000256" key="1">
    <source>
        <dbReference type="SAM" id="MobiDB-lite"/>
    </source>
</evidence>
<dbReference type="RefSeq" id="XP_018243183.1">
    <property type="nucleotide sequence ID" value="XM_018399718.1"/>
</dbReference>
<dbReference type="KEGG" id="fox:FOXG_19496"/>
<organism evidence="2 3">
    <name type="scientific">Fusarium oxysporum f. sp. lycopersici (strain 4287 / CBS 123668 / FGSC 9935 / NRRL 34936)</name>
    <name type="common">Fusarium vascular wilt of tomato</name>
    <dbReference type="NCBI Taxonomy" id="426428"/>
    <lineage>
        <taxon>Eukaryota</taxon>
        <taxon>Fungi</taxon>
        <taxon>Dikarya</taxon>
        <taxon>Ascomycota</taxon>
        <taxon>Pezizomycotina</taxon>
        <taxon>Sordariomycetes</taxon>
        <taxon>Hypocreomycetidae</taxon>
        <taxon>Hypocreales</taxon>
        <taxon>Nectriaceae</taxon>
        <taxon>Fusarium</taxon>
        <taxon>Fusarium oxysporum species complex</taxon>
    </lineage>
</organism>
<dbReference type="VEuPathDB" id="FungiDB:FOXG_19496"/>
<sequence>MCCGSVSKSKFKSKAAEGQSPPPGSPNRAFTNQPSLGTRAMMHGARSRSAQPFGQPQASPLKRNSQAAIRVSAGNVLKQSLGTRATMHGPRSRSSQAFGQPQSKSQASGMPTKQYAKQWPWE</sequence>
<dbReference type="AlphaFoldDB" id="A0A0J9V1V4"/>
<gene>
    <name evidence="2" type="ORF">FOXG_19496</name>
</gene>
<dbReference type="EMBL" id="DS231703">
    <property type="protein sequence ID" value="KNB05138.1"/>
    <property type="molecule type" value="Genomic_DNA"/>
</dbReference>
<dbReference type="GeneID" id="28960202"/>
<feature type="compositionally biased region" description="Polar residues" evidence="1">
    <location>
        <begin position="48"/>
        <end position="67"/>
    </location>
</feature>
<dbReference type="OrthoDB" id="10414786at2759"/>
<accession>A0A0J9V1V4</accession>
<reference evidence="2" key="2">
    <citation type="journal article" date="2010" name="Nature">
        <title>Comparative genomics reveals mobile pathogenicity chromosomes in Fusarium.</title>
        <authorList>
            <person name="Ma L.J."/>
            <person name="van der Does H.C."/>
            <person name="Borkovich K.A."/>
            <person name="Coleman J.J."/>
            <person name="Daboussi M.J."/>
            <person name="Di Pietro A."/>
            <person name="Dufresne M."/>
            <person name="Freitag M."/>
            <person name="Grabherr M."/>
            <person name="Henrissat B."/>
            <person name="Houterman P.M."/>
            <person name="Kang S."/>
            <person name="Shim W.B."/>
            <person name="Woloshuk C."/>
            <person name="Xie X."/>
            <person name="Xu J.R."/>
            <person name="Antoniw J."/>
            <person name="Baker S.E."/>
            <person name="Bluhm B.H."/>
            <person name="Breakspear A."/>
            <person name="Brown D.W."/>
            <person name="Butchko R.A."/>
            <person name="Chapman S."/>
            <person name="Coulson R."/>
            <person name="Coutinho P.M."/>
            <person name="Danchin E.G."/>
            <person name="Diener A."/>
            <person name="Gale L.R."/>
            <person name="Gardiner D.M."/>
            <person name="Goff S."/>
            <person name="Hammond-Kosack K.E."/>
            <person name="Hilburn K."/>
            <person name="Hua-Van A."/>
            <person name="Jonkers W."/>
            <person name="Kazan K."/>
            <person name="Kodira C.D."/>
            <person name="Koehrsen M."/>
            <person name="Kumar L."/>
            <person name="Lee Y.H."/>
            <person name="Li L."/>
            <person name="Manners J.M."/>
            <person name="Miranda-Saavedra D."/>
            <person name="Mukherjee M."/>
            <person name="Park G."/>
            <person name="Park J."/>
            <person name="Park S.Y."/>
            <person name="Proctor R.H."/>
            <person name="Regev A."/>
            <person name="Ruiz-Roldan M.C."/>
            <person name="Sain D."/>
            <person name="Sakthikumar S."/>
            <person name="Sykes S."/>
            <person name="Schwartz D.C."/>
            <person name="Turgeon B.G."/>
            <person name="Wapinski I."/>
            <person name="Yoder O."/>
            <person name="Young S."/>
            <person name="Zeng Q."/>
            <person name="Zhou S."/>
            <person name="Galagan J."/>
            <person name="Cuomo C.A."/>
            <person name="Kistler H.C."/>
            <person name="Rep M."/>
        </authorList>
    </citation>
    <scope>NUCLEOTIDE SEQUENCE [LARGE SCALE GENOMIC DNA]</scope>
    <source>
        <strain evidence="2">4287</strain>
    </source>
</reference>
<dbReference type="Proteomes" id="UP000009097">
    <property type="component" value="Unassembled WGS sequence"/>
</dbReference>
<feature type="compositionally biased region" description="Polar residues" evidence="1">
    <location>
        <begin position="92"/>
        <end position="111"/>
    </location>
</feature>
<reference evidence="2" key="1">
    <citation type="submission" date="2007-04" db="EMBL/GenBank/DDBJ databases">
        <authorList>
            <consortium name="The Broad Institute Genome Sequencing Platform"/>
            <person name="Birren B."/>
            <person name="Lander E."/>
            <person name="Galagan J."/>
            <person name="Nusbaum C."/>
            <person name="Devon K."/>
            <person name="Ma L.-J."/>
            <person name="Jaffe D."/>
            <person name="Butler J."/>
            <person name="Alvarez P."/>
            <person name="Gnerre S."/>
            <person name="Grabherr M."/>
            <person name="Kleber M."/>
            <person name="Mauceli E."/>
            <person name="Brockman W."/>
            <person name="MacCallum I.A."/>
            <person name="Young S."/>
            <person name="LaButti K."/>
            <person name="DeCaprio D."/>
            <person name="Crawford M."/>
            <person name="Koehrsen M."/>
            <person name="Engels R."/>
            <person name="Montgomery P."/>
            <person name="Pearson M."/>
            <person name="Howarth C."/>
            <person name="Larson L."/>
            <person name="White J."/>
            <person name="O'Leary S."/>
            <person name="Kodira C."/>
            <person name="Zeng Q."/>
            <person name="Yandava C."/>
            <person name="Alvarado L."/>
            <person name="Kistler C."/>
            <person name="Shim W.-B."/>
            <person name="Kang S."/>
            <person name="Woloshuk C."/>
        </authorList>
    </citation>
    <scope>NUCLEOTIDE SEQUENCE</scope>
    <source>
        <strain evidence="2">4287</strain>
    </source>
</reference>
<proteinExistence type="predicted"/>
<feature type="region of interest" description="Disordered" evidence="1">
    <location>
        <begin position="1"/>
        <end position="122"/>
    </location>
</feature>
<name>A0A0J9V1V4_FUSO4</name>
<evidence type="ECO:0000313" key="2">
    <source>
        <dbReference type="EMBL" id="KNB05138.1"/>
    </source>
</evidence>
<protein>
    <submittedName>
        <fullName evidence="2">Uncharacterized protein</fullName>
    </submittedName>
</protein>
<evidence type="ECO:0000313" key="3">
    <source>
        <dbReference type="Proteomes" id="UP000009097"/>
    </source>
</evidence>